<dbReference type="Gene3D" id="1.20.120.330">
    <property type="entry name" value="Nucleotidyltransferases domain 2"/>
    <property type="match status" value="1"/>
</dbReference>
<keyword evidence="2" id="KW-1185">Reference proteome</keyword>
<organism evidence="1 2">
    <name type="scientific">Photobacterium atrarenae</name>
    <dbReference type="NCBI Taxonomy" id="865757"/>
    <lineage>
        <taxon>Bacteria</taxon>
        <taxon>Pseudomonadati</taxon>
        <taxon>Pseudomonadota</taxon>
        <taxon>Gammaproteobacteria</taxon>
        <taxon>Vibrionales</taxon>
        <taxon>Vibrionaceae</taxon>
        <taxon>Photobacterium</taxon>
    </lineage>
</organism>
<reference evidence="1" key="1">
    <citation type="submission" date="2022-07" db="EMBL/GenBank/DDBJ databases">
        <title>Genome sequencing of Photobacterium atrarenae GJH2-4.</title>
        <authorList>
            <person name="Park S.-J."/>
        </authorList>
    </citation>
    <scope>NUCLEOTIDE SEQUENCE</scope>
    <source>
        <strain evidence="1">GJH2-4</strain>
    </source>
</reference>
<dbReference type="PANTHER" id="PTHR37941:SF1">
    <property type="entry name" value="FUMARASE E-RELATED"/>
    <property type="match status" value="1"/>
</dbReference>
<dbReference type="SUPFAM" id="SSF158668">
    <property type="entry name" value="MtlR-like"/>
    <property type="match status" value="1"/>
</dbReference>
<proteinExistence type="predicted"/>
<dbReference type="EMBL" id="CP101509">
    <property type="protein sequence ID" value="UTV30682.1"/>
    <property type="molecule type" value="Genomic_DNA"/>
</dbReference>
<dbReference type="RefSeq" id="WP_255392047.1">
    <property type="nucleotide sequence ID" value="NZ_CP101509.1"/>
</dbReference>
<evidence type="ECO:0000313" key="1">
    <source>
        <dbReference type="EMBL" id="UTV30682.1"/>
    </source>
</evidence>
<dbReference type="NCBIfam" id="NF008234">
    <property type="entry name" value="PRK11001.1"/>
    <property type="match status" value="1"/>
</dbReference>
<evidence type="ECO:0000313" key="2">
    <source>
        <dbReference type="Proteomes" id="UP001057998"/>
    </source>
</evidence>
<dbReference type="InterPro" id="IPR038026">
    <property type="entry name" value="MtlR-like_sf"/>
</dbReference>
<name>A0ABY5GMY5_9GAMM</name>
<dbReference type="Pfam" id="PF05068">
    <property type="entry name" value="MtlR"/>
    <property type="match status" value="1"/>
</dbReference>
<gene>
    <name evidence="1" type="ORF">NNL38_19155</name>
</gene>
<dbReference type="Proteomes" id="UP001057998">
    <property type="component" value="Chromosome 2"/>
</dbReference>
<sequence>MVDHDQESDILERLNASPTVRGFFITSVDVFDEAVDRLIQRIFRKDDFAVKSVVEPLLCQSGPLGELNVRLKLLFGLGVIADAPYHDIEAVMKLRDFLNNEGKEYSFTDPAISESIKKLSAVQAMGVVQLEIAPPTDDADLSFYQMQLARQEQIIKSALALAVAGICGELDKESPF</sequence>
<protein>
    <submittedName>
        <fullName evidence="1">MltR family transcriptional regulator</fullName>
    </submittedName>
</protein>
<dbReference type="PANTHER" id="PTHR37941">
    <property type="entry name" value="FUMARASE E-RELATED"/>
    <property type="match status" value="1"/>
</dbReference>
<accession>A0ABY5GMY5</accession>
<dbReference type="InterPro" id="IPR007761">
    <property type="entry name" value="MtlR-like"/>
</dbReference>